<protein>
    <submittedName>
        <fullName evidence="1">Cell division protein FtsQ</fullName>
    </submittedName>
</protein>
<accession>A0A1K1P7K7</accession>
<organism evidence="1 2">
    <name type="scientific">Cellulophaga fucicola</name>
    <dbReference type="NCBI Taxonomy" id="76595"/>
    <lineage>
        <taxon>Bacteria</taxon>
        <taxon>Pseudomonadati</taxon>
        <taxon>Bacteroidota</taxon>
        <taxon>Flavobacteriia</taxon>
        <taxon>Flavobacteriales</taxon>
        <taxon>Flavobacteriaceae</taxon>
        <taxon>Cellulophaga</taxon>
    </lineage>
</organism>
<keyword evidence="1" id="KW-0132">Cell division</keyword>
<dbReference type="OrthoDB" id="1466667at2"/>
<dbReference type="STRING" id="76595.SAMN05660313_01664"/>
<keyword evidence="2" id="KW-1185">Reference proteome</keyword>
<dbReference type="EMBL" id="FPIY01000002">
    <property type="protein sequence ID" value="SFW43564.1"/>
    <property type="molecule type" value="Genomic_DNA"/>
</dbReference>
<dbReference type="AlphaFoldDB" id="A0A1K1P7K7"/>
<dbReference type="GO" id="GO:0051301">
    <property type="term" value="P:cell division"/>
    <property type="evidence" value="ECO:0007669"/>
    <property type="project" value="UniProtKB-KW"/>
</dbReference>
<gene>
    <name evidence="1" type="ORF">SAMN05660313_01664</name>
</gene>
<reference evidence="2" key="1">
    <citation type="submission" date="2016-11" db="EMBL/GenBank/DDBJ databases">
        <authorList>
            <person name="Varghese N."/>
            <person name="Submissions S."/>
        </authorList>
    </citation>
    <scope>NUCLEOTIDE SEQUENCE [LARGE SCALE GENOMIC DNA]</scope>
    <source>
        <strain evidence="2">DSM 24786</strain>
    </source>
</reference>
<evidence type="ECO:0000313" key="2">
    <source>
        <dbReference type="Proteomes" id="UP000183257"/>
    </source>
</evidence>
<keyword evidence="1" id="KW-0131">Cell cycle</keyword>
<dbReference type="Proteomes" id="UP000183257">
    <property type="component" value="Unassembled WGS sequence"/>
</dbReference>
<name>A0A1K1P7K7_9FLAO</name>
<evidence type="ECO:0000313" key="1">
    <source>
        <dbReference type="EMBL" id="SFW43564.1"/>
    </source>
</evidence>
<proteinExistence type="predicted"/>
<sequence length="239" mass="26891">MKINWNYIKLGFLLVLLSGVYTFCVERHQSKKIINSTVEFIGEDNLFITQQTVNKLLIQNLGSLTNVPKDALVLNKVEKVLEANEMVKSAQVYLTVNGGLTSKIVQRKPLGRIEGNSNFYLDDDGKRMPLSSNHSARVPIITGKITDESLQNCYAFLNFINADDFLKKNIIGINVVDTNDLQLKLRLEDYVVNLGSVNNLEAKFNNYKAFYSKAIKDKALGGYKAVSLEYNNQVVCTKI</sequence>